<keyword evidence="3" id="KW-1185">Reference proteome</keyword>
<organism evidence="2 3">
    <name type="scientific">Cronartium quercuum f. sp. fusiforme G11</name>
    <dbReference type="NCBI Taxonomy" id="708437"/>
    <lineage>
        <taxon>Eukaryota</taxon>
        <taxon>Fungi</taxon>
        <taxon>Dikarya</taxon>
        <taxon>Basidiomycota</taxon>
        <taxon>Pucciniomycotina</taxon>
        <taxon>Pucciniomycetes</taxon>
        <taxon>Pucciniales</taxon>
        <taxon>Coleosporiaceae</taxon>
        <taxon>Cronartium</taxon>
    </lineage>
</organism>
<feature type="compositionally biased region" description="Basic residues" evidence="1">
    <location>
        <begin position="276"/>
        <end position="285"/>
    </location>
</feature>
<feature type="compositionally biased region" description="Polar residues" evidence="1">
    <location>
        <begin position="286"/>
        <end position="295"/>
    </location>
</feature>
<dbReference type="EMBL" id="MU167366">
    <property type="protein sequence ID" value="KAG0141922.1"/>
    <property type="molecule type" value="Genomic_DNA"/>
</dbReference>
<protein>
    <submittedName>
        <fullName evidence="2">Uncharacterized protein</fullName>
    </submittedName>
</protein>
<comment type="caution">
    <text evidence="2">The sequence shown here is derived from an EMBL/GenBank/DDBJ whole genome shotgun (WGS) entry which is preliminary data.</text>
</comment>
<feature type="region of interest" description="Disordered" evidence="1">
    <location>
        <begin position="248"/>
        <end position="300"/>
    </location>
</feature>
<name>A0A9P6T7D3_9BASI</name>
<evidence type="ECO:0000256" key="1">
    <source>
        <dbReference type="SAM" id="MobiDB-lite"/>
    </source>
</evidence>
<evidence type="ECO:0000313" key="3">
    <source>
        <dbReference type="Proteomes" id="UP000886653"/>
    </source>
</evidence>
<sequence length="316" mass="35735">MSEYGQGDYDADLDDEIANPTDIQSPDREQPEFDSYSWLDYDSEDFNQFNNEASQGIAAHQVQPDMLPAAVQGRRRNGGNGQHNQDAQCQVQAPPVIQIRCTESQAEVPAPPHQEHQQAPIIVDQGTPQVRQVQEEQAPVYQQPAFTVPQNQCLRLNAGLNTYKTCLDVWLQAYQVGNEDPDAIALGAEQNRHARAVQRDLLTLQVTETALEAEVATWMPPGWVPWNPFHWSFHSFQLINQGLVHDNQPQLHYQHPPLGQPKAPNQQSQAGPSRQRQMHFTRGHQRNCSSTSRQMRLSKEDARAYVKAQTHFGHSL</sequence>
<reference evidence="2" key="1">
    <citation type="submission" date="2013-11" db="EMBL/GenBank/DDBJ databases">
        <title>Genome sequence of the fusiform rust pathogen reveals effectors for host alternation and coevolution with pine.</title>
        <authorList>
            <consortium name="DOE Joint Genome Institute"/>
            <person name="Smith K."/>
            <person name="Pendleton A."/>
            <person name="Kubisiak T."/>
            <person name="Anderson C."/>
            <person name="Salamov A."/>
            <person name="Aerts A."/>
            <person name="Riley R."/>
            <person name="Clum A."/>
            <person name="Lindquist E."/>
            <person name="Ence D."/>
            <person name="Campbell M."/>
            <person name="Kronenberg Z."/>
            <person name="Feau N."/>
            <person name="Dhillon B."/>
            <person name="Hamelin R."/>
            <person name="Burleigh J."/>
            <person name="Smith J."/>
            <person name="Yandell M."/>
            <person name="Nelson C."/>
            <person name="Grigoriev I."/>
            <person name="Davis J."/>
        </authorList>
    </citation>
    <scope>NUCLEOTIDE SEQUENCE</scope>
    <source>
        <strain evidence="2">G11</strain>
    </source>
</reference>
<proteinExistence type="predicted"/>
<dbReference type="AlphaFoldDB" id="A0A9P6T7D3"/>
<dbReference type="Proteomes" id="UP000886653">
    <property type="component" value="Unassembled WGS sequence"/>
</dbReference>
<feature type="compositionally biased region" description="Polar residues" evidence="1">
    <location>
        <begin position="263"/>
        <end position="275"/>
    </location>
</feature>
<evidence type="ECO:0000313" key="2">
    <source>
        <dbReference type="EMBL" id="KAG0141922.1"/>
    </source>
</evidence>
<feature type="region of interest" description="Disordered" evidence="1">
    <location>
        <begin position="1"/>
        <end position="37"/>
    </location>
</feature>
<accession>A0A9P6T7D3</accession>
<gene>
    <name evidence="2" type="ORF">CROQUDRAFT_135876</name>
</gene>